<keyword evidence="7 9" id="KW-0811">Translocation</keyword>
<keyword evidence="3 9" id="KW-1003">Cell membrane</keyword>
<dbReference type="GO" id="GO:0033281">
    <property type="term" value="C:TAT protein transport complex"/>
    <property type="evidence" value="ECO:0007669"/>
    <property type="project" value="UniProtKB-UniRule"/>
</dbReference>
<dbReference type="AlphaFoldDB" id="A0AAX2AG99"/>
<dbReference type="PANTHER" id="PTHR33162">
    <property type="entry name" value="SEC-INDEPENDENT PROTEIN TRANSLOCASE PROTEIN TATA, CHLOROPLASTIC"/>
    <property type="match status" value="1"/>
</dbReference>
<evidence type="ECO:0000256" key="2">
    <source>
        <dbReference type="ARBA" id="ARBA00022448"/>
    </source>
</evidence>
<evidence type="ECO:0000313" key="10">
    <source>
        <dbReference type="EMBL" id="RXK15231.1"/>
    </source>
</evidence>
<dbReference type="GO" id="GO:0043953">
    <property type="term" value="P:protein transport by the Tat complex"/>
    <property type="evidence" value="ECO:0007669"/>
    <property type="project" value="UniProtKB-UniRule"/>
</dbReference>
<dbReference type="NCBIfam" id="TIGR01410">
    <property type="entry name" value="tatB"/>
    <property type="match status" value="1"/>
</dbReference>
<evidence type="ECO:0000313" key="11">
    <source>
        <dbReference type="Proteomes" id="UP000290092"/>
    </source>
</evidence>
<name>A0AAX2AG99_9BACT</name>
<protein>
    <recommendedName>
        <fullName evidence="9">Sec-independent protein translocase protein TatB homolog</fullName>
    </recommendedName>
</protein>
<evidence type="ECO:0000256" key="8">
    <source>
        <dbReference type="ARBA" id="ARBA00023136"/>
    </source>
</evidence>
<evidence type="ECO:0000256" key="9">
    <source>
        <dbReference type="HAMAP-Rule" id="MF_00237"/>
    </source>
</evidence>
<accession>A0AAX2AG99</accession>
<evidence type="ECO:0000256" key="6">
    <source>
        <dbReference type="ARBA" id="ARBA00022989"/>
    </source>
</evidence>
<comment type="similarity">
    <text evidence="9">Belongs to the TatB family.</text>
</comment>
<dbReference type="RefSeq" id="WP_114842048.1">
    <property type="nucleotide sequence ID" value="NZ_CP031219.1"/>
</dbReference>
<proteinExistence type="inferred from homology"/>
<reference evidence="10 11" key="1">
    <citation type="submission" date="2017-09" db="EMBL/GenBank/DDBJ databases">
        <title>Genomics of the genus Arcobacter.</title>
        <authorList>
            <person name="Perez-Cataluna A."/>
            <person name="Figueras M.J."/>
            <person name="Salas-Masso N."/>
        </authorList>
    </citation>
    <scope>NUCLEOTIDE SEQUENCE [LARGE SCALE GENOMIC DNA]</scope>
    <source>
        <strain evidence="10 11">CECT 7386</strain>
    </source>
</reference>
<keyword evidence="4 9" id="KW-0812">Transmembrane</keyword>
<dbReference type="Gene3D" id="1.20.5.3310">
    <property type="match status" value="1"/>
</dbReference>
<keyword evidence="8 9" id="KW-0472">Membrane</keyword>
<dbReference type="InterPro" id="IPR018448">
    <property type="entry name" value="TatB"/>
</dbReference>
<dbReference type="InterPro" id="IPR003369">
    <property type="entry name" value="TatA/B/E"/>
</dbReference>
<comment type="caution">
    <text evidence="10">The sequence shown here is derived from an EMBL/GenBank/DDBJ whole genome shotgun (WGS) entry which is preliminary data.</text>
</comment>
<keyword evidence="6 9" id="KW-1133">Transmembrane helix</keyword>
<keyword evidence="5 9" id="KW-0653">Protein transport</keyword>
<dbReference type="Pfam" id="PF02416">
    <property type="entry name" value="TatA_B_E"/>
    <property type="match status" value="1"/>
</dbReference>
<dbReference type="PANTHER" id="PTHR33162:SF1">
    <property type="entry name" value="SEC-INDEPENDENT PROTEIN TRANSLOCASE PROTEIN TATA, CHLOROPLASTIC"/>
    <property type="match status" value="1"/>
</dbReference>
<dbReference type="Proteomes" id="UP000290092">
    <property type="component" value="Unassembled WGS sequence"/>
</dbReference>
<dbReference type="GO" id="GO:0008320">
    <property type="term" value="F:protein transmembrane transporter activity"/>
    <property type="evidence" value="ECO:0007669"/>
    <property type="project" value="UniProtKB-UniRule"/>
</dbReference>
<evidence type="ECO:0000256" key="3">
    <source>
        <dbReference type="ARBA" id="ARBA00022475"/>
    </source>
</evidence>
<gene>
    <name evidence="10" type="primary">tatB</name>
    <name evidence="10" type="ORF">CP985_09665</name>
</gene>
<evidence type="ECO:0000256" key="4">
    <source>
        <dbReference type="ARBA" id="ARBA00022692"/>
    </source>
</evidence>
<dbReference type="PRINTS" id="PR01506">
    <property type="entry name" value="TATBPROTEIN"/>
</dbReference>
<dbReference type="EMBL" id="NXID01000033">
    <property type="protein sequence ID" value="RXK15231.1"/>
    <property type="molecule type" value="Genomic_DNA"/>
</dbReference>
<keyword evidence="2 9" id="KW-0813">Transport</keyword>
<keyword evidence="11" id="KW-1185">Reference proteome</keyword>
<evidence type="ECO:0000256" key="5">
    <source>
        <dbReference type="ARBA" id="ARBA00022927"/>
    </source>
</evidence>
<sequence>MFGMGFFEILLVAVIAIIALGPEKLPKAMVEIARFLKKFKSGIEDAKSTLDNELNISEMKEEANKFKAQIESAKSSVNVNNMDLGLDNILNDDLNKQTKAEKTENKQEKVSFKKETKVEEDLKEIQVEDASNKFKVKFDEDKKENN</sequence>
<evidence type="ECO:0000256" key="1">
    <source>
        <dbReference type="ARBA" id="ARBA00004167"/>
    </source>
</evidence>
<comment type="subcellular location">
    <subcellularLocation>
        <location evidence="9">Cell membrane</location>
        <topology evidence="9">Single-pass membrane protein</topology>
    </subcellularLocation>
    <subcellularLocation>
        <location evidence="1">Membrane</location>
        <topology evidence="1">Single-pass membrane protein</topology>
    </subcellularLocation>
</comment>
<evidence type="ECO:0000256" key="7">
    <source>
        <dbReference type="ARBA" id="ARBA00023010"/>
    </source>
</evidence>
<organism evidence="10 11">
    <name type="scientific">Malaciobacter mytili LMG 24559</name>
    <dbReference type="NCBI Taxonomy" id="1032238"/>
    <lineage>
        <taxon>Bacteria</taxon>
        <taxon>Pseudomonadati</taxon>
        <taxon>Campylobacterota</taxon>
        <taxon>Epsilonproteobacteria</taxon>
        <taxon>Campylobacterales</taxon>
        <taxon>Arcobacteraceae</taxon>
        <taxon>Malaciobacter</taxon>
    </lineage>
</organism>
<dbReference type="HAMAP" id="MF_00237">
    <property type="entry name" value="TatB"/>
    <property type="match status" value="1"/>
</dbReference>
<dbReference type="KEGG" id="amyt:AMYT_1625"/>